<protein>
    <submittedName>
        <fullName evidence="1">Uncharacterized protein</fullName>
    </submittedName>
</protein>
<organism evidence="1 2">
    <name type="scientific">Mytilus edulis</name>
    <name type="common">Blue mussel</name>
    <dbReference type="NCBI Taxonomy" id="6550"/>
    <lineage>
        <taxon>Eukaryota</taxon>
        <taxon>Metazoa</taxon>
        <taxon>Spiralia</taxon>
        <taxon>Lophotrochozoa</taxon>
        <taxon>Mollusca</taxon>
        <taxon>Bivalvia</taxon>
        <taxon>Autobranchia</taxon>
        <taxon>Pteriomorphia</taxon>
        <taxon>Mytilida</taxon>
        <taxon>Mytiloidea</taxon>
        <taxon>Mytilidae</taxon>
        <taxon>Mytilinae</taxon>
        <taxon>Mytilus</taxon>
    </lineage>
</organism>
<dbReference type="EMBL" id="CAJPWZ010000555">
    <property type="protein sequence ID" value="CAG2196357.1"/>
    <property type="molecule type" value="Genomic_DNA"/>
</dbReference>
<sequence>MYSWILRSSIMTTETSQELTLAGPPGDLDDEKKRWLIVGQHFLHGTPLGLEMVGDIRQQTQVLSRHVQTLCTATDIQFIRMQKEFKSTVETDLQDKIKNLESVCQHFLHGTPLGLEMVGISVNRHKFLVDMYRLCVLQQTFSLSECKEFKSTVETDLQDKIKNLESVCQHFLNGTPLGLEMVGTFVNRHKFLVDMYRLCVLQQTFSLSECKKNLKQQSTFSFHGTPLGLEMVGDIPSQQTQVLSRHVQTFVYCKQTFSLSECKKNLKQQSTFPSWNTTWIRDGGGTFVNRHKFLVDMYRLCVLQDIQFIRMQKEFKTTVETDLQDKNKEFRKSTFLHGTPLGLEMVGDIRQQTQVLSRHVQTLCTATDIQFIRMQKNLKQQ</sequence>
<evidence type="ECO:0000313" key="1">
    <source>
        <dbReference type="EMBL" id="CAG2196357.1"/>
    </source>
</evidence>
<dbReference type="Proteomes" id="UP000683360">
    <property type="component" value="Unassembled WGS sequence"/>
</dbReference>
<name>A0A8S3QHR5_MYTED</name>
<gene>
    <name evidence="1" type="ORF">MEDL_11251</name>
</gene>
<evidence type="ECO:0000313" key="2">
    <source>
        <dbReference type="Proteomes" id="UP000683360"/>
    </source>
</evidence>
<comment type="caution">
    <text evidence="1">The sequence shown here is derived from an EMBL/GenBank/DDBJ whole genome shotgun (WGS) entry which is preliminary data.</text>
</comment>
<dbReference type="AlphaFoldDB" id="A0A8S3QHR5"/>
<keyword evidence="2" id="KW-1185">Reference proteome</keyword>
<accession>A0A8S3QHR5</accession>
<proteinExistence type="predicted"/>
<reference evidence="1" key="1">
    <citation type="submission" date="2021-03" db="EMBL/GenBank/DDBJ databases">
        <authorList>
            <person name="Bekaert M."/>
        </authorList>
    </citation>
    <scope>NUCLEOTIDE SEQUENCE</scope>
</reference>